<evidence type="ECO:0000256" key="5">
    <source>
        <dbReference type="ARBA" id="ARBA00023136"/>
    </source>
</evidence>
<keyword evidence="5 6" id="KW-0472">Membrane</keyword>
<proteinExistence type="predicted"/>
<evidence type="ECO:0000313" key="8">
    <source>
        <dbReference type="Proteomes" id="UP000297716"/>
    </source>
</evidence>
<sequence length="130" mass="14445">MEYRTKQPENLSGPQRFGRWLSLKQYQIEVTFGVYMFTPTEKFIFCTEKTTGSIVFLLSGLGSIATILYLPQHVLFIINRAWFYVNGGESGVFSSSGVVAAAKNALSLSVESVDPRNNLASAATETHREL</sequence>
<accession>A0A4Z0YY01</accession>
<keyword evidence="4 6" id="KW-1133">Transmembrane helix</keyword>
<dbReference type="Pfam" id="PF11779">
    <property type="entry name" value="SPT_ssu-like"/>
    <property type="match status" value="1"/>
</dbReference>
<evidence type="ECO:0000256" key="4">
    <source>
        <dbReference type="ARBA" id="ARBA00022989"/>
    </source>
</evidence>
<dbReference type="GO" id="GO:0005789">
    <property type="term" value="C:endoplasmic reticulum membrane"/>
    <property type="evidence" value="ECO:0007669"/>
    <property type="project" value="UniProtKB-SubCell"/>
</dbReference>
<comment type="caution">
    <text evidence="7">The sequence shown here is derived from an EMBL/GenBank/DDBJ whole genome shotgun (WGS) entry which is preliminary data.</text>
</comment>
<feature type="transmembrane region" description="Helical" evidence="6">
    <location>
        <begin position="51"/>
        <end position="70"/>
    </location>
</feature>
<dbReference type="STRING" id="37992.A0A4Z0YY01"/>
<keyword evidence="2 6" id="KW-0812">Transmembrane</keyword>
<evidence type="ECO:0000313" key="7">
    <source>
        <dbReference type="EMBL" id="TGJ82276.1"/>
    </source>
</evidence>
<evidence type="ECO:0000256" key="2">
    <source>
        <dbReference type="ARBA" id="ARBA00022692"/>
    </source>
</evidence>
<dbReference type="EMBL" id="SKBN01000135">
    <property type="protein sequence ID" value="TGJ82276.1"/>
    <property type="molecule type" value="Genomic_DNA"/>
</dbReference>
<keyword evidence="3" id="KW-0256">Endoplasmic reticulum</keyword>
<dbReference type="InterPro" id="IPR024512">
    <property type="entry name" value="Ser_palmitoyltrfase_ssu-like"/>
</dbReference>
<keyword evidence="8" id="KW-1185">Reference proteome</keyword>
<protein>
    <submittedName>
        <fullName evidence="7">Uncharacterized protein</fullName>
    </submittedName>
</protein>
<evidence type="ECO:0000256" key="6">
    <source>
        <dbReference type="SAM" id="Phobius"/>
    </source>
</evidence>
<evidence type="ECO:0000256" key="1">
    <source>
        <dbReference type="ARBA" id="ARBA00004477"/>
    </source>
</evidence>
<dbReference type="AlphaFoldDB" id="A0A4Z0YY01"/>
<organism evidence="7 8">
    <name type="scientific">Xylaria hypoxylon</name>
    <dbReference type="NCBI Taxonomy" id="37992"/>
    <lineage>
        <taxon>Eukaryota</taxon>
        <taxon>Fungi</taxon>
        <taxon>Dikarya</taxon>
        <taxon>Ascomycota</taxon>
        <taxon>Pezizomycotina</taxon>
        <taxon>Sordariomycetes</taxon>
        <taxon>Xylariomycetidae</taxon>
        <taxon>Xylariales</taxon>
        <taxon>Xylariaceae</taxon>
        <taxon>Xylaria</taxon>
    </lineage>
</organism>
<dbReference type="Proteomes" id="UP000297716">
    <property type="component" value="Unassembled WGS sequence"/>
</dbReference>
<reference evidence="7 8" key="1">
    <citation type="submission" date="2019-03" db="EMBL/GenBank/DDBJ databases">
        <title>Draft genome sequence of Xylaria hypoxylon DSM 108379, a ubiquitous saprotrophic-parasitic fungi on hardwood.</title>
        <authorList>
            <person name="Buettner E."/>
            <person name="Leonhardt S."/>
            <person name="Gebauer A.M."/>
            <person name="Liers C."/>
            <person name="Hofrichter M."/>
            <person name="Kellner H."/>
        </authorList>
    </citation>
    <scope>NUCLEOTIDE SEQUENCE [LARGE SCALE GENOMIC DNA]</scope>
    <source>
        <strain evidence="7 8">DSM 108379</strain>
    </source>
</reference>
<gene>
    <name evidence="7" type="ORF">E0Z10_g6511</name>
</gene>
<comment type="subcellular location">
    <subcellularLocation>
        <location evidence="1">Endoplasmic reticulum membrane</location>
        <topology evidence="1">Multi-pass membrane protein</topology>
    </subcellularLocation>
</comment>
<evidence type="ECO:0000256" key="3">
    <source>
        <dbReference type="ARBA" id="ARBA00022824"/>
    </source>
</evidence>
<dbReference type="OrthoDB" id="202672at2759"/>
<name>A0A4Z0YY01_9PEZI</name>